<protein>
    <submittedName>
        <fullName evidence="4">CHAT domain-containing protein</fullName>
    </submittedName>
</protein>
<evidence type="ECO:0000256" key="2">
    <source>
        <dbReference type="SAM" id="Phobius"/>
    </source>
</evidence>
<dbReference type="SUPFAM" id="SSF48452">
    <property type="entry name" value="TPR-like"/>
    <property type="match status" value="1"/>
</dbReference>
<dbReference type="InterPro" id="IPR024983">
    <property type="entry name" value="CHAT_dom"/>
</dbReference>
<evidence type="ECO:0000259" key="3">
    <source>
        <dbReference type="Pfam" id="PF12770"/>
    </source>
</evidence>
<dbReference type="Proteomes" id="UP000605013">
    <property type="component" value="Unassembled WGS sequence"/>
</dbReference>
<keyword evidence="2" id="KW-1133">Transmembrane helix</keyword>
<evidence type="ECO:0000313" key="5">
    <source>
        <dbReference type="Proteomes" id="UP000605013"/>
    </source>
</evidence>
<feature type="transmembrane region" description="Helical" evidence="2">
    <location>
        <begin position="826"/>
        <end position="844"/>
    </location>
</feature>
<evidence type="ECO:0000313" key="4">
    <source>
        <dbReference type="EMBL" id="MBL7559014.1"/>
    </source>
</evidence>
<sequence>MKHSLFIITFLVFGSTLSQDLEEAIYLATETFNSKRSPTTYSTLLKTENTLKKNLVTKDHYFAYLFLLVNKANYLDNSNKQTEAIQVYEDALQLYNTQKLNTIFKYDITEYCLKPLGILYNKIGDYTNAENTIKHYIFLAEKKKNNKHRISGAINLAQLYYTIGNYKAAIKIAKAGLQLHSVLDTQKQKLKRIITNCSIKTQNINETKIVHSNPDNETQYQLALKNKDYKLALHYFQLKYVSLKKDLLSVRDKAKLEFEEAQLHYKLNDFKNSSKQLQLALKTLLPNYNSKTLPKQEDLYAENTFIDIFDLLARLQTNYKKSLSCYDLSFYVSNVLTKNLTSQEAKLMHLSNNRKRSESCISLLYDQYTTNKDSTLIVNAFKYAEKNKASVLKETIGKTSLLQLHPKDSLLIQEQIRLQEQERLTNKLIKAQYQQDAKLINSLSQDLLEVSQTLKQLNHQINLKYSGINQSEVSIKKLQQKLAEDQAVLIEYFYGETAIFQFKISAKAIAFFKIKKTPEFETAITNYITYFDNSSNINNNITKYTTDAYQLYQLLGFNHVKGQPNVIVIADSFLNFIPFETLLTQQTSTQSFSKMPFVAKTQVLAYNTSALFYLNQNPFIYSNKVLGVFPVFENTNTTLTHSLKEVESIKKNSNAKFLMYNKATKNEALQQAKNYDVLHLSTHANSGTFRIPANIDFIDQKLFLNELYSLKLNNNLVVLSACETGIGRLHKGEGSMNLPRGFQYAGIENILFSLWKINDLSTSQVMASFYKHYKSTHSAFVANHLSKIDYLNNKAISNIKKSPYYWSPFIYYGAVTAKNNTYNLNYLLFTFVGMAIALLLYFVIRKR</sequence>
<keyword evidence="1" id="KW-0175">Coiled coil</keyword>
<organism evidence="4 5">
    <name type="scientific">Olleya sediminilitoris</name>
    <dbReference type="NCBI Taxonomy" id="2795739"/>
    <lineage>
        <taxon>Bacteria</taxon>
        <taxon>Pseudomonadati</taxon>
        <taxon>Bacteroidota</taxon>
        <taxon>Flavobacteriia</taxon>
        <taxon>Flavobacteriales</taxon>
        <taxon>Flavobacteriaceae</taxon>
    </lineage>
</organism>
<dbReference type="InterPro" id="IPR011990">
    <property type="entry name" value="TPR-like_helical_dom_sf"/>
</dbReference>
<keyword evidence="2" id="KW-0812">Transmembrane</keyword>
<dbReference type="Gene3D" id="1.25.40.10">
    <property type="entry name" value="Tetratricopeptide repeat domain"/>
    <property type="match status" value="1"/>
</dbReference>
<keyword evidence="2" id="KW-0472">Membrane</keyword>
<dbReference type="PANTHER" id="PTHR10098">
    <property type="entry name" value="RAPSYN-RELATED"/>
    <property type="match status" value="1"/>
</dbReference>
<keyword evidence="5" id="KW-1185">Reference proteome</keyword>
<evidence type="ECO:0000256" key="1">
    <source>
        <dbReference type="SAM" id="Coils"/>
    </source>
</evidence>
<proteinExistence type="predicted"/>
<name>A0ABS1WIR4_9FLAO</name>
<dbReference type="EMBL" id="JAEMEF010000003">
    <property type="protein sequence ID" value="MBL7559014.1"/>
    <property type="molecule type" value="Genomic_DNA"/>
</dbReference>
<dbReference type="PANTHER" id="PTHR10098:SF108">
    <property type="entry name" value="TETRATRICOPEPTIDE REPEAT PROTEIN 28"/>
    <property type="match status" value="1"/>
</dbReference>
<dbReference type="Pfam" id="PF12770">
    <property type="entry name" value="CHAT"/>
    <property type="match status" value="1"/>
</dbReference>
<comment type="caution">
    <text evidence="4">The sequence shown here is derived from an EMBL/GenBank/DDBJ whole genome shotgun (WGS) entry which is preliminary data.</text>
</comment>
<reference evidence="4 5" key="1">
    <citation type="submission" date="2020-12" db="EMBL/GenBank/DDBJ databases">
        <title>Olleya sediminilitoris sp. nov., isolated from a tidal flat.</title>
        <authorList>
            <person name="Park S."/>
            <person name="Yoon J.-H."/>
        </authorList>
    </citation>
    <scope>NUCLEOTIDE SEQUENCE [LARGE SCALE GENOMIC DNA]</scope>
    <source>
        <strain evidence="4 5">YSTF-M6</strain>
    </source>
</reference>
<feature type="coiled-coil region" evidence="1">
    <location>
        <begin position="440"/>
        <end position="488"/>
    </location>
</feature>
<gene>
    <name evidence="4" type="ORF">JAO71_04280</name>
</gene>
<feature type="domain" description="CHAT" evidence="3">
    <location>
        <begin position="549"/>
        <end position="813"/>
    </location>
</feature>
<dbReference type="RefSeq" id="WP_202999167.1">
    <property type="nucleotide sequence ID" value="NZ_JAEMEF010000003.1"/>
</dbReference>
<accession>A0ABS1WIR4</accession>